<dbReference type="PANTHER" id="PTHR43791">
    <property type="entry name" value="PERMEASE-RELATED"/>
    <property type="match status" value="1"/>
</dbReference>
<evidence type="ECO:0000313" key="10">
    <source>
        <dbReference type="Proteomes" id="UP000001997"/>
    </source>
</evidence>
<sequence length="514" mass="58110">MSEVIDSNLEKKNGIVTVDSVTGGSSAENRSLSSKKVDWKTKIRGIIWDSLDKSPEERKFVFKVDCWVMSYICVAYFVKYLDSMNVSNAYVSGMKEELHFGGLQYNYLSTWYYIGYIIGQIPSQVAINYIRPSIWLPANELLYGAFVMAMAGAKDVKTLYALRFFIGLFESTAYVGIMTILSNFYLPDELGKRTCIFQTSSSAAQMFSGYLQTGLHKGMDGVGGLSAFRWLFIFDGIITIPVAIVGFFAIPDEPLSSKAFWFNEKDREIAISRLKRGNRNTKPNMKFQDFLDMCVDWPIYLFSLSFICHVVAIRLYGYMNLWLKSTGTFSISQINNLPTAGYGLQIFATLCWAWLSDAVGNRWSIITLACTPAIIGSIILWVWPSNQSALFAGWYLMFAETGAGALFISWMSETLGTAVEQRYLMIGVAEATSFIFTAAIPIYLYPADKAPRYPYAYPITFMFFTLEAVVTLVIALIQRLERKGVLRNKHLFLSKTQEILIEEEQARKDNKEAV</sequence>
<dbReference type="FunFam" id="1.20.1250.20:FF:000065">
    <property type="entry name" value="Putative MFS pantothenate transporter"/>
    <property type="match status" value="1"/>
</dbReference>
<evidence type="ECO:0000259" key="8">
    <source>
        <dbReference type="PROSITE" id="PS50850"/>
    </source>
</evidence>
<dbReference type="Pfam" id="PF07690">
    <property type="entry name" value="MFS_1"/>
    <property type="match status" value="1"/>
</dbReference>
<dbReference type="GO" id="GO:0022857">
    <property type="term" value="F:transmembrane transporter activity"/>
    <property type="evidence" value="ECO:0007669"/>
    <property type="project" value="InterPro"/>
</dbReference>
<feature type="domain" description="Major facilitator superfamily (MFS) profile" evidence="8">
    <location>
        <begin position="68"/>
        <end position="483"/>
    </location>
</feature>
<reference evidence="9 10" key="1">
    <citation type="journal article" date="2009" name="Nature">
        <title>Evolution of pathogenicity and sexual reproduction in eight Candida genomes.</title>
        <authorList>
            <person name="Butler G."/>
            <person name="Rasmussen M.D."/>
            <person name="Lin M.F."/>
            <person name="Santos M.A."/>
            <person name="Sakthikumar S."/>
            <person name="Munro C.A."/>
            <person name="Rheinbay E."/>
            <person name="Grabherr M."/>
            <person name="Forche A."/>
            <person name="Reedy J.L."/>
            <person name="Agrafioti I."/>
            <person name="Arnaud M.B."/>
            <person name="Bates S."/>
            <person name="Brown A.J."/>
            <person name="Brunke S."/>
            <person name="Costanzo M.C."/>
            <person name="Fitzpatrick D.A."/>
            <person name="de Groot P.W."/>
            <person name="Harris D."/>
            <person name="Hoyer L.L."/>
            <person name="Hube B."/>
            <person name="Klis F.M."/>
            <person name="Kodira C."/>
            <person name="Lennard N."/>
            <person name="Logue M.E."/>
            <person name="Martin R."/>
            <person name="Neiman A.M."/>
            <person name="Nikolaou E."/>
            <person name="Quail M.A."/>
            <person name="Quinn J."/>
            <person name="Santos M.C."/>
            <person name="Schmitzberger F.F."/>
            <person name="Sherlock G."/>
            <person name="Shah P."/>
            <person name="Silverstein K.A."/>
            <person name="Skrzypek M.S."/>
            <person name="Soll D."/>
            <person name="Staggs R."/>
            <person name="Stansfield I."/>
            <person name="Stumpf M.P."/>
            <person name="Sudbery P.E."/>
            <person name="Srikantha T."/>
            <person name="Zeng Q."/>
            <person name="Berman J."/>
            <person name="Berriman M."/>
            <person name="Heitman J."/>
            <person name="Gow N.A."/>
            <person name="Lorenz M.C."/>
            <person name="Birren B.W."/>
            <person name="Kellis M."/>
            <person name="Cuomo C.A."/>
        </authorList>
    </citation>
    <scope>NUCLEOTIDE SEQUENCE [LARGE SCALE GENOMIC DNA]</scope>
    <source>
        <strain evidence="10">ATCC 6260 / CBS 566 / DSM 6381 / JCM 1539 / NBRC 10279 / NRRL Y-324</strain>
    </source>
</reference>
<evidence type="ECO:0000256" key="7">
    <source>
        <dbReference type="SAM" id="Phobius"/>
    </source>
</evidence>
<name>A5DKZ6_PICGU</name>
<comment type="subcellular location">
    <subcellularLocation>
        <location evidence="1">Membrane</location>
        <topology evidence="1">Multi-pass membrane protein</topology>
    </subcellularLocation>
</comment>
<dbReference type="KEGG" id="pgu:PGUG_03947"/>
<feature type="transmembrane region" description="Helical" evidence="7">
    <location>
        <begin position="363"/>
        <end position="383"/>
    </location>
</feature>
<dbReference type="GeneID" id="5125650"/>
<dbReference type="OrthoDB" id="4003530at2759"/>
<keyword evidence="10" id="KW-1185">Reference proteome</keyword>
<feature type="transmembrane region" description="Helical" evidence="7">
    <location>
        <begin position="455"/>
        <end position="477"/>
    </location>
</feature>
<dbReference type="EMBL" id="CH408159">
    <property type="protein sequence ID" value="EDK39849.2"/>
    <property type="molecule type" value="Genomic_DNA"/>
</dbReference>
<dbReference type="AlphaFoldDB" id="A5DKZ6"/>
<keyword evidence="2" id="KW-0813">Transport</keyword>
<feature type="transmembrane region" description="Helical" evidence="7">
    <location>
        <begin position="339"/>
        <end position="356"/>
    </location>
</feature>
<proteinExistence type="inferred from homology"/>
<comment type="similarity">
    <text evidence="6">Belongs to the major facilitator superfamily. Allantoate permease family.</text>
</comment>
<dbReference type="InterPro" id="IPR036259">
    <property type="entry name" value="MFS_trans_sf"/>
</dbReference>
<gene>
    <name evidence="9" type="ORF">PGUG_03947</name>
</gene>
<evidence type="ECO:0000256" key="1">
    <source>
        <dbReference type="ARBA" id="ARBA00004141"/>
    </source>
</evidence>
<dbReference type="InterPro" id="IPR011701">
    <property type="entry name" value="MFS"/>
</dbReference>
<accession>A5DKZ6</accession>
<dbReference type="PROSITE" id="PS50850">
    <property type="entry name" value="MFS"/>
    <property type="match status" value="1"/>
</dbReference>
<dbReference type="GO" id="GO:0016020">
    <property type="term" value="C:membrane"/>
    <property type="evidence" value="ECO:0007669"/>
    <property type="project" value="UniProtKB-SubCell"/>
</dbReference>
<dbReference type="InterPro" id="IPR020846">
    <property type="entry name" value="MFS_dom"/>
</dbReference>
<dbReference type="Gene3D" id="1.20.1250.20">
    <property type="entry name" value="MFS general substrate transporter like domains"/>
    <property type="match status" value="2"/>
</dbReference>
<dbReference type="SUPFAM" id="SSF103473">
    <property type="entry name" value="MFS general substrate transporter"/>
    <property type="match status" value="1"/>
</dbReference>
<protein>
    <recommendedName>
        <fullName evidence="8">Major facilitator superfamily (MFS) profile domain-containing protein</fullName>
    </recommendedName>
</protein>
<feature type="transmembrane region" description="Helical" evidence="7">
    <location>
        <begin position="423"/>
        <end position="443"/>
    </location>
</feature>
<evidence type="ECO:0000256" key="3">
    <source>
        <dbReference type="ARBA" id="ARBA00022692"/>
    </source>
</evidence>
<dbReference type="eggNOG" id="KOG2533">
    <property type="taxonomic scope" value="Eukaryota"/>
</dbReference>
<dbReference type="PANTHER" id="PTHR43791:SF43">
    <property type="entry name" value="MAJOR FACILITATOR SUPERFAMILY (MFS) PROFILE DOMAIN-CONTAINING PROTEIN"/>
    <property type="match status" value="1"/>
</dbReference>
<feature type="transmembrane region" description="Helical" evidence="7">
    <location>
        <begin position="160"/>
        <end position="181"/>
    </location>
</feature>
<organism evidence="9 10">
    <name type="scientific">Meyerozyma guilliermondii (strain ATCC 6260 / CBS 566 / DSM 6381 / JCM 1539 / NBRC 10279 / NRRL Y-324)</name>
    <name type="common">Yeast</name>
    <name type="synonym">Candida guilliermondii</name>
    <dbReference type="NCBI Taxonomy" id="294746"/>
    <lineage>
        <taxon>Eukaryota</taxon>
        <taxon>Fungi</taxon>
        <taxon>Dikarya</taxon>
        <taxon>Ascomycota</taxon>
        <taxon>Saccharomycotina</taxon>
        <taxon>Pichiomycetes</taxon>
        <taxon>Debaryomycetaceae</taxon>
        <taxon>Meyerozyma</taxon>
    </lineage>
</organism>
<evidence type="ECO:0000313" key="9">
    <source>
        <dbReference type="EMBL" id="EDK39849.2"/>
    </source>
</evidence>
<dbReference type="VEuPathDB" id="FungiDB:PGUG_03947"/>
<evidence type="ECO:0000256" key="6">
    <source>
        <dbReference type="ARBA" id="ARBA00037968"/>
    </source>
</evidence>
<dbReference type="OMA" id="GIRIYSY"/>
<evidence type="ECO:0000256" key="2">
    <source>
        <dbReference type="ARBA" id="ARBA00022448"/>
    </source>
</evidence>
<dbReference type="InParanoid" id="A5DKZ6"/>
<dbReference type="Proteomes" id="UP000001997">
    <property type="component" value="Unassembled WGS sequence"/>
</dbReference>
<dbReference type="RefSeq" id="XP_001483218.2">
    <property type="nucleotide sequence ID" value="XM_001483168.1"/>
</dbReference>
<keyword evidence="5 7" id="KW-0472">Membrane</keyword>
<feature type="transmembrane region" description="Helical" evidence="7">
    <location>
        <begin position="227"/>
        <end position="250"/>
    </location>
</feature>
<keyword evidence="4 7" id="KW-1133">Transmembrane helix</keyword>
<keyword evidence="3 7" id="KW-0812">Transmembrane</keyword>
<evidence type="ECO:0000256" key="4">
    <source>
        <dbReference type="ARBA" id="ARBA00022989"/>
    </source>
</evidence>
<evidence type="ECO:0000256" key="5">
    <source>
        <dbReference type="ARBA" id="ARBA00023136"/>
    </source>
</evidence>
<feature type="transmembrane region" description="Helical" evidence="7">
    <location>
        <begin position="389"/>
        <end position="411"/>
    </location>
</feature>
<feature type="transmembrane region" description="Helical" evidence="7">
    <location>
        <begin position="299"/>
        <end position="319"/>
    </location>
</feature>
<dbReference type="HOGENOM" id="CLU_001265_4_4_1"/>